<accession>A0A6A4Z252</accession>
<comment type="caution">
    <text evidence="1">The sequence shown here is derived from an EMBL/GenBank/DDBJ whole genome shotgun (WGS) entry which is preliminary data.</text>
</comment>
<proteinExistence type="predicted"/>
<evidence type="ECO:0000313" key="1">
    <source>
        <dbReference type="EMBL" id="KAF0702981.1"/>
    </source>
</evidence>
<dbReference type="AlphaFoldDB" id="A0A6A4Z252"/>
<evidence type="ECO:0000313" key="2">
    <source>
        <dbReference type="Proteomes" id="UP000469452"/>
    </source>
</evidence>
<dbReference type="Proteomes" id="UP000469452">
    <property type="component" value="Unassembled WGS sequence"/>
</dbReference>
<reference evidence="1 2" key="1">
    <citation type="submission" date="2019-06" db="EMBL/GenBank/DDBJ databases">
        <title>Genomics analysis of Aphanomyces spp. identifies a new class of oomycete effector associated with host adaptation.</title>
        <authorList>
            <person name="Gaulin E."/>
        </authorList>
    </citation>
    <scope>NUCLEOTIDE SEQUENCE [LARGE SCALE GENOMIC DNA]</scope>
    <source>
        <strain evidence="1 2">E</strain>
    </source>
</reference>
<sequence>MVVWQAKDAACRLTEKSVEGRDDIDDVAGGRAVQGIWDPDSINDVLELIFSKPPWGNSRSLGVEFEPDCTSGLLPLLVGDLMDSQVPEALGGHHDTYGLGVSEPIVEGDSRVSMG</sequence>
<name>A0A6A4Z252_APHAT</name>
<dbReference type="EMBL" id="VJMI01020938">
    <property type="protein sequence ID" value="KAF0702981.1"/>
    <property type="molecule type" value="Genomic_DNA"/>
</dbReference>
<protein>
    <submittedName>
        <fullName evidence="1">Uncharacterized protein</fullName>
    </submittedName>
</protein>
<gene>
    <name evidence="1" type="ORF">AaE_015607</name>
</gene>
<organism evidence="1 2">
    <name type="scientific">Aphanomyces astaci</name>
    <name type="common">Crayfish plague agent</name>
    <dbReference type="NCBI Taxonomy" id="112090"/>
    <lineage>
        <taxon>Eukaryota</taxon>
        <taxon>Sar</taxon>
        <taxon>Stramenopiles</taxon>
        <taxon>Oomycota</taxon>
        <taxon>Saprolegniomycetes</taxon>
        <taxon>Saprolegniales</taxon>
        <taxon>Verrucalvaceae</taxon>
        <taxon>Aphanomyces</taxon>
    </lineage>
</organism>